<sequence>PLPGTLSYYYQRILLPVSYSLVFVLALSLNGALLWCVCWSSTVIYMTNLAVADLLYVLALPPLVITNAMGDLLHCSMMFLGCVSVHRFVGMCFPISSVRLRTNKTRPLCVRLGLGPGHCGDFTDTGFCAHGCDECDVCFEMTNPQQFNVHFPYGLFLVTVGFLLPFLIVITCYCLYCKAAGGISTGRTARMRNTCAHTLFAVCLMFVVCFVPYHVTRNIYLFVRVYLPGDCHVMNAVMIAYEVWKPAVSFNCCANSLLYISGSGRYREKLRAWLRRRKTRVQPNICPVDIRSTNRFGK</sequence>
<keyword evidence="2" id="KW-1003">Cell membrane</keyword>
<keyword evidence="6 9" id="KW-0472">Membrane</keyword>
<evidence type="ECO:0000256" key="7">
    <source>
        <dbReference type="ARBA" id="ARBA00023170"/>
    </source>
</evidence>
<evidence type="ECO:0000256" key="1">
    <source>
        <dbReference type="ARBA" id="ARBA00004651"/>
    </source>
</evidence>
<keyword evidence="7" id="KW-0675">Receptor</keyword>
<dbReference type="STRING" id="205130.ENSMAMP00000019039"/>
<evidence type="ECO:0000313" key="12">
    <source>
        <dbReference type="Proteomes" id="UP000261640"/>
    </source>
</evidence>
<reference evidence="11" key="2">
    <citation type="submission" date="2025-09" db="UniProtKB">
        <authorList>
            <consortium name="Ensembl"/>
        </authorList>
    </citation>
    <scope>IDENTIFICATION</scope>
</reference>
<evidence type="ECO:0000256" key="2">
    <source>
        <dbReference type="ARBA" id="ARBA00022475"/>
    </source>
</evidence>
<dbReference type="Gene3D" id="1.20.1070.10">
    <property type="entry name" value="Rhodopsin 7-helix transmembrane proteins"/>
    <property type="match status" value="1"/>
</dbReference>
<evidence type="ECO:0000256" key="9">
    <source>
        <dbReference type="SAM" id="Phobius"/>
    </source>
</evidence>
<feature type="transmembrane region" description="Helical" evidence="9">
    <location>
        <begin position="153"/>
        <end position="176"/>
    </location>
</feature>
<keyword evidence="12" id="KW-1185">Reference proteome</keyword>
<dbReference type="PROSITE" id="PS50262">
    <property type="entry name" value="G_PROTEIN_RECEP_F1_2"/>
    <property type="match status" value="1"/>
</dbReference>
<dbReference type="Proteomes" id="UP000261640">
    <property type="component" value="Unplaced"/>
</dbReference>
<dbReference type="PANTHER" id="PTHR24231">
    <property type="entry name" value="PURINOCEPTOR-RELATED G-PROTEIN COUPLED RECEPTOR"/>
    <property type="match status" value="1"/>
</dbReference>
<evidence type="ECO:0000256" key="3">
    <source>
        <dbReference type="ARBA" id="ARBA00022692"/>
    </source>
</evidence>
<dbReference type="InParanoid" id="A0A3Q3MDG9"/>
<name>A0A3Q3MDG9_9TELE</name>
<feature type="transmembrane region" description="Helical" evidence="9">
    <location>
        <begin position="43"/>
        <end position="65"/>
    </location>
</feature>
<dbReference type="InterPro" id="IPR000276">
    <property type="entry name" value="GPCR_Rhodpsn"/>
</dbReference>
<reference evidence="11" key="1">
    <citation type="submission" date="2025-08" db="UniProtKB">
        <authorList>
            <consortium name="Ensembl"/>
        </authorList>
    </citation>
    <scope>IDENTIFICATION</scope>
</reference>
<evidence type="ECO:0000256" key="5">
    <source>
        <dbReference type="ARBA" id="ARBA00023040"/>
    </source>
</evidence>
<dbReference type="GO" id="GO:0004930">
    <property type="term" value="F:G protein-coupled receptor activity"/>
    <property type="evidence" value="ECO:0007669"/>
    <property type="project" value="UniProtKB-KW"/>
</dbReference>
<protein>
    <recommendedName>
        <fullName evidence="10">G-protein coupled receptors family 1 profile domain-containing protein</fullName>
    </recommendedName>
</protein>
<dbReference type="SUPFAM" id="SSF81321">
    <property type="entry name" value="Family A G protein-coupled receptor-like"/>
    <property type="match status" value="1"/>
</dbReference>
<dbReference type="PRINTS" id="PR00237">
    <property type="entry name" value="GPCRRHODOPSN"/>
</dbReference>
<dbReference type="AlphaFoldDB" id="A0A3Q3MDG9"/>
<feature type="transmembrane region" description="Helical" evidence="9">
    <location>
        <begin position="12"/>
        <end position="37"/>
    </location>
</feature>
<feature type="transmembrane region" description="Helical" evidence="9">
    <location>
        <begin position="196"/>
        <end position="215"/>
    </location>
</feature>
<organism evidence="11 12">
    <name type="scientific">Mastacembelus armatus</name>
    <name type="common">zig-zag eel</name>
    <dbReference type="NCBI Taxonomy" id="205130"/>
    <lineage>
        <taxon>Eukaryota</taxon>
        <taxon>Metazoa</taxon>
        <taxon>Chordata</taxon>
        <taxon>Craniata</taxon>
        <taxon>Vertebrata</taxon>
        <taxon>Euteleostomi</taxon>
        <taxon>Actinopterygii</taxon>
        <taxon>Neopterygii</taxon>
        <taxon>Teleostei</taxon>
        <taxon>Neoteleostei</taxon>
        <taxon>Acanthomorphata</taxon>
        <taxon>Anabantaria</taxon>
        <taxon>Synbranchiformes</taxon>
        <taxon>Mastacembelidae</taxon>
        <taxon>Mastacembelus</taxon>
    </lineage>
</organism>
<feature type="domain" description="G-protein coupled receptors family 1 profile" evidence="10">
    <location>
        <begin position="135"/>
        <end position="259"/>
    </location>
</feature>
<evidence type="ECO:0000256" key="8">
    <source>
        <dbReference type="ARBA" id="ARBA00023224"/>
    </source>
</evidence>
<evidence type="ECO:0000259" key="10">
    <source>
        <dbReference type="PROSITE" id="PS50262"/>
    </source>
</evidence>
<keyword evidence="4 9" id="KW-1133">Transmembrane helix</keyword>
<keyword evidence="3 9" id="KW-0812">Transmembrane</keyword>
<dbReference type="GeneTree" id="ENSGT01030000234621"/>
<keyword evidence="5" id="KW-0297">G-protein coupled receptor</keyword>
<keyword evidence="8" id="KW-0807">Transducer</keyword>
<dbReference type="GO" id="GO:0005886">
    <property type="term" value="C:plasma membrane"/>
    <property type="evidence" value="ECO:0007669"/>
    <property type="project" value="UniProtKB-SubCell"/>
</dbReference>
<dbReference type="Pfam" id="PF00001">
    <property type="entry name" value="7tm_1"/>
    <property type="match status" value="1"/>
</dbReference>
<proteinExistence type="predicted"/>
<evidence type="ECO:0000313" key="11">
    <source>
        <dbReference type="Ensembl" id="ENSMAMP00000019039.2"/>
    </source>
</evidence>
<evidence type="ECO:0000256" key="6">
    <source>
        <dbReference type="ARBA" id="ARBA00023136"/>
    </source>
</evidence>
<dbReference type="Ensembl" id="ENSMAMT00000019535.2">
    <property type="protein sequence ID" value="ENSMAMP00000019039.2"/>
    <property type="gene ID" value="ENSMAMG00000012826.2"/>
</dbReference>
<dbReference type="PANTHER" id="PTHR24231:SF25">
    <property type="entry name" value="G-PROTEIN COUPLED RECEPTORS FAMILY 1 PROFILE DOMAIN-CONTAINING PROTEIN"/>
    <property type="match status" value="1"/>
</dbReference>
<accession>A0A3Q3MDG9</accession>
<dbReference type="InterPro" id="IPR017452">
    <property type="entry name" value="GPCR_Rhodpsn_7TM"/>
</dbReference>
<comment type="subcellular location">
    <subcellularLocation>
        <location evidence="1">Cell membrane</location>
        <topology evidence="1">Multi-pass membrane protein</topology>
    </subcellularLocation>
</comment>
<evidence type="ECO:0000256" key="4">
    <source>
        <dbReference type="ARBA" id="ARBA00022989"/>
    </source>
</evidence>